<feature type="domain" description="Beta-lactamase-related" evidence="1">
    <location>
        <begin position="30"/>
        <end position="356"/>
    </location>
</feature>
<name>A0A0F9P815_9ZZZZ</name>
<protein>
    <recommendedName>
        <fullName evidence="1">Beta-lactamase-related domain-containing protein</fullName>
    </recommendedName>
</protein>
<gene>
    <name evidence="2" type="ORF">LCGC14_0876790</name>
</gene>
<dbReference type="PANTHER" id="PTHR43283">
    <property type="entry name" value="BETA-LACTAMASE-RELATED"/>
    <property type="match status" value="1"/>
</dbReference>
<comment type="caution">
    <text evidence="2">The sequence shown here is derived from an EMBL/GenBank/DDBJ whole genome shotgun (WGS) entry which is preliminary data.</text>
</comment>
<reference evidence="2" key="1">
    <citation type="journal article" date="2015" name="Nature">
        <title>Complex archaea that bridge the gap between prokaryotes and eukaryotes.</title>
        <authorList>
            <person name="Spang A."/>
            <person name="Saw J.H."/>
            <person name="Jorgensen S.L."/>
            <person name="Zaremba-Niedzwiedzka K."/>
            <person name="Martijn J."/>
            <person name="Lind A.E."/>
            <person name="van Eijk R."/>
            <person name="Schleper C."/>
            <person name="Guy L."/>
            <person name="Ettema T.J."/>
        </authorList>
    </citation>
    <scope>NUCLEOTIDE SEQUENCE</scope>
</reference>
<dbReference type="Pfam" id="PF00144">
    <property type="entry name" value="Beta-lactamase"/>
    <property type="match status" value="1"/>
</dbReference>
<dbReference type="PANTHER" id="PTHR43283:SF7">
    <property type="entry name" value="BETA-LACTAMASE-RELATED DOMAIN-CONTAINING PROTEIN"/>
    <property type="match status" value="1"/>
</dbReference>
<dbReference type="EMBL" id="LAZR01002736">
    <property type="protein sequence ID" value="KKN26234.1"/>
    <property type="molecule type" value="Genomic_DNA"/>
</dbReference>
<dbReference type="SUPFAM" id="SSF56601">
    <property type="entry name" value="beta-lactamase/transpeptidase-like"/>
    <property type="match status" value="1"/>
</dbReference>
<evidence type="ECO:0000259" key="1">
    <source>
        <dbReference type="Pfam" id="PF00144"/>
    </source>
</evidence>
<dbReference type="Gene3D" id="3.40.710.10">
    <property type="entry name" value="DD-peptidase/beta-lactamase superfamily"/>
    <property type="match status" value="1"/>
</dbReference>
<dbReference type="InterPro" id="IPR050789">
    <property type="entry name" value="Diverse_Enzym_Activities"/>
</dbReference>
<dbReference type="AlphaFoldDB" id="A0A0F9P815"/>
<organism evidence="2">
    <name type="scientific">marine sediment metagenome</name>
    <dbReference type="NCBI Taxonomy" id="412755"/>
    <lineage>
        <taxon>unclassified sequences</taxon>
        <taxon>metagenomes</taxon>
        <taxon>ecological metagenomes</taxon>
    </lineage>
</organism>
<dbReference type="InterPro" id="IPR001466">
    <property type="entry name" value="Beta-lactam-related"/>
</dbReference>
<sequence>MIGSIVGNPEKVDMTSSGLGEVIKSLENQVTQGLHTGAQLHVARRGETVLNIAVGEAQPGVPINTDSVLLLWSSGKPWTSVAIAQLLEKEKIKLSQTIQSFIPEFKNGKESCTIRHVLIHAGGFPMLTYSKWLTASPEELLKDACNEKAEYKPGTQCGYHPRMAWIILGEIVRRVDGRRIEDYLKEEIFVPLGMNSSFMGMTRERALNIGNLLALKDSPDPSEKKFLWVNDFKGRIFPGSTGYSSASDMGKFYKALWNGGEWNGNRILQRKTVEYITATHRRGIADLTFSTPEMAIVPDYGLGFSKGKSNSILCSRDAFGHGGRSSCINFCDPKVNLIINFNSNTMLPIERNIPRGYEIISKIYNSCRA</sequence>
<proteinExistence type="predicted"/>
<evidence type="ECO:0000313" key="2">
    <source>
        <dbReference type="EMBL" id="KKN26234.1"/>
    </source>
</evidence>
<dbReference type="InterPro" id="IPR012338">
    <property type="entry name" value="Beta-lactam/transpept-like"/>
</dbReference>
<accession>A0A0F9P815</accession>